<comment type="caution">
    <text evidence="1">The sequence shown here is derived from an EMBL/GenBank/DDBJ whole genome shotgun (WGS) entry which is preliminary data.</text>
</comment>
<proteinExistence type="predicted"/>
<evidence type="ECO:0000313" key="1">
    <source>
        <dbReference type="EMBL" id="KAF7434916.1"/>
    </source>
</evidence>
<sequence>MFCESLPIILDHGRLRAMKQMMVAFSDARARGPRLKACVLDDPRLDVVFVIVLSRFRQSQSLVTRLLKSFTASYNVQGYQELKGIGIYEVKIKD</sequence>
<gene>
    <name evidence="1" type="ORF">H0235_003107</name>
</gene>
<dbReference type="AlphaFoldDB" id="A0A834UEX9"/>
<evidence type="ECO:0000313" key="2">
    <source>
        <dbReference type="Proteomes" id="UP000600918"/>
    </source>
</evidence>
<protein>
    <submittedName>
        <fullName evidence="1">Uncharacterized protein</fullName>
    </submittedName>
</protein>
<dbReference type="EMBL" id="JACSDY010000002">
    <property type="protein sequence ID" value="KAF7434916.1"/>
    <property type="molecule type" value="Genomic_DNA"/>
</dbReference>
<reference evidence="1" key="1">
    <citation type="journal article" date="2020" name="G3 (Bethesda)">
        <title>High-Quality Assemblies for Three Invasive Social Wasps from the &lt;i&gt;Vespula&lt;/i&gt; Genus.</title>
        <authorList>
            <person name="Harrop T.W.R."/>
            <person name="Guhlin J."/>
            <person name="McLaughlin G.M."/>
            <person name="Permina E."/>
            <person name="Stockwell P."/>
            <person name="Gilligan J."/>
            <person name="Le Lec M.F."/>
            <person name="Gruber M.A.M."/>
            <person name="Quinn O."/>
            <person name="Lovegrove M."/>
            <person name="Duncan E.J."/>
            <person name="Remnant E.J."/>
            <person name="Van Eeckhoven J."/>
            <person name="Graham B."/>
            <person name="Knapp R.A."/>
            <person name="Langford K.W."/>
            <person name="Kronenberg Z."/>
            <person name="Press M.O."/>
            <person name="Eacker S.M."/>
            <person name="Wilson-Rankin E.E."/>
            <person name="Purcell J."/>
            <person name="Lester P.J."/>
            <person name="Dearden P.K."/>
        </authorList>
    </citation>
    <scope>NUCLEOTIDE SEQUENCE</scope>
    <source>
        <strain evidence="1">Volc-1</strain>
    </source>
</reference>
<dbReference type="Proteomes" id="UP000600918">
    <property type="component" value="Unassembled WGS sequence"/>
</dbReference>
<name>A0A834UEX9_VESPE</name>
<keyword evidence="2" id="KW-1185">Reference proteome</keyword>
<accession>A0A834UEX9</accession>
<organism evidence="1 2">
    <name type="scientific">Vespula pensylvanica</name>
    <name type="common">Western yellow jacket</name>
    <name type="synonym">Wasp</name>
    <dbReference type="NCBI Taxonomy" id="30213"/>
    <lineage>
        <taxon>Eukaryota</taxon>
        <taxon>Metazoa</taxon>
        <taxon>Ecdysozoa</taxon>
        <taxon>Arthropoda</taxon>
        <taxon>Hexapoda</taxon>
        <taxon>Insecta</taxon>
        <taxon>Pterygota</taxon>
        <taxon>Neoptera</taxon>
        <taxon>Endopterygota</taxon>
        <taxon>Hymenoptera</taxon>
        <taxon>Apocrita</taxon>
        <taxon>Aculeata</taxon>
        <taxon>Vespoidea</taxon>
        <taxon>Vespidae</taxon>
        <taxon>Vespinae</taxon>
        <taxon>Vespula</taxon>
    </lineage>
</organism>